<dbReference type="EMBL" id="JAGGJQ010000010">
    <property type="protein sequence ID" value="MBP1841328.1"/>
    <property type="molecule type" value="Genomic_DNA"/>
</dbReference>
<evidence type="ECO:0000259" key="8">
    <source>
        <dbReference type="Pfam" id="PF02397"/>
    </source>
</evidence>
<dbReference type="GO" id="GO:0009242">
    <property type="term" value="P:colanic acid biosynthetic process"/>
    <property type="evidence" value="ECO:0007669"/>
    <property type="project" value="TreeGrafter"/>
</dbReference>
<feature type="transmembrane region" description="Helical" evidence="7">
    <location>
        <begin position="48"/>
        <end position="68"/>
    </location>
</feature>
<reference evidence="9" key="1">
    <citation type="submission" date="2021-03" db="EMBL/GenBank/DDBJ databases">
        <title>Genomic Encyclopedia of Type Strains, Phase IV (KMG-IV): sequencing the most valuable type-strain genomes for metagenomic binning, comparative biology and taxonomic classification.</title>
        <authorList>
            <person name="Goeker M."/>
        </authorList>
    </citation>
    <scope>NUCLEOTIDE SEQUENCE</scope>
    <source>
        <strain evidence="9">DSM 15523</strain>
        <strain evidence="10 12">DSM 16476</strain>
    </source>
</reference>
<feature type="transmembrane region" description="Helical" evidence="7">
    <location>
        <begin position="15"/>
        <end position="33"/>
    </location>
</feature>
<evidence type="ECO:0000256" key="4">
    <source>
        <dbReference type="ARBA" id="ARBA00022692"/>
    </source>
</evidence>
<keyword evidence="5 7" id="KW-1133">Transmembrane helix</keyword>
<keyword evidence="4 7" id="KW-0812">Transmembrane</keyword>
<feature type="domain" description="Bacterial sugar transferase" evidence="8">
    <location>
        <begin position="276"/>
        <end position="456"/>
    </location>
</feature>
<evidence type="ECO:0000256" key="6">
    <source>
        <dbReference type="ARBA" id="ARBA00023136"/>
    </source>
</evidence>
<comment type="subcellular location">
    <subcellularLocation>
        <location evidence="1">Membrane</location>
        <topology evidence="1">Multi-pass membrane protein</topology>
    </subcellularLocation>
</comment>
<name>A0A9X0YQV2_9FLAO</name>
<evidence type="ECO:0000313" key="10">
    <source>
        <dbReference type="EMBL" id="MDQ0336750.1"/>
    </source>
</evidence>
<feature type="transmembrane region" description="Helical" evidence="7">
    <location>
        <begin position="80"/>
        <end position="97"/>
    </location>
</feature>
<dbReference type="PANTHER" id="PTHR30576:SF21">
    <property type="entry name" value="UDP-GLUCOSE:UNDECAPRENYL-PHOSPHATE GLUCOSE-1-PHOSPHATE TRANSFERASE"/>
    <property type="match status" value="1"/>
</dbReference>
<evidence type="ECO:0000256" key="2">
    <source>
        <dbReference type="ARBA" id="ARBA00006464"/>
    </source>
</evidence>
<evidence type="ECO:0000256" key="5">
    <source>
        <dbReference type="ARBA" id="ARBA00022989"/>
    </source>
</evidence>
<dbReference type="OrthoDB" id="9808602at2"/>
<sequence>MFKNPISFNISERKILLRLIDICIVLGVLYGLSSCFEFDYFKMSNENWSWIIVLILYITIFGTVFEIYDLQKSSVFQSTLPNVVLTTVFVVAFYLMTPYFTPFLPEKRIQILFFFLGILGGILFWRAIYITFISTPRFYKHVLLVGEPEYIDEIVTSLKGVDPNYNIVGFINCEPDNSKKPTLTPSYVSADLNRVIAEHKVSEILVATYNSELITSELYQELMSLLERGFPIKEYTQAFEEMTYRIPVHYLGKDFYKYFPFNRNNQNKLYLLQRWIFDTAFALSGCVVGLVLLPLVFIGNLIGSRGPLFYKQVRVGLHGKPFSIIKFRSMVVDAEKNGAVWASKNDARVTAFGKFLRRTRIDEIPQCLNVLKGDMSLIGPRPERPKFVKELAEVIPFYEARHMVKPGITGWAQVKVRYGETVADSLMKLQYDLFYIKRRSFFLDLNILVKTVTAVVFFRGQ</sequence>
<comment type="caution">
    <text evidence="9">The sequence shown here is derived from an EMBL/GenBank/DDBJ whole genome shotgun (WGS) entry which is preliminary data.</text>
</comment>
<keyword evidence="6 7" id="KW-0472">Membrane</keyword>
<evidence type="ECO:0000313" key="9">
    <source>
        <dbReference type="EMBL" id="MBP1841328.1"/>
    </source>
</evidence>
<evidence type="ECO:0000256" key="7">
    <source>
        <dbReference type="SAM" id="Phobius"/>
    </source>
</evidence>
<evidence type="ECO:0000256" key="1">
    <source>
        <dbReference type="ARBA" id="ARBA00004141"/>
    </source>
</evidence>
<dbReference type="InterPro" id="IPR017475">
    <property type="entry name" value="EPS_sugar_tfrase"/>
</dbReference>
<dbReference type="Proteomes" id="UP001231587">
    <property type="component" value="Unassembled WGS sequence"/>
</dbReference>
<keyword evidence="3" id="KW-0808">Transferase</keyword>
<dbReference type="GO" id="GO:0016020">
    <property type="term" value="C:membrane"/>
    <property type="evidence" value="ECO:0007669"/>
    <property type="project" value="UniProtKB-SubCell"/>
</dbReference>
<dbReference type="EMBL" id="JAUSUU010000011">
    <property type="protein sequence ID" value="MDQ0336750.1"/>
    <property type="molecule type" value="Genomic_DNA"/>
</dbReference>
<dbReference type="NCBIfam" id="TIGR03025">
    <property type="entry name" value="EPS_sugtrans"/>
    <property type="match status" value="1"/>
</dbReference>
<keyword evidence="12" id="KW-1185">Reference proteome</keyword>
<dbReference type="AlphaFoldDB" id="A0A9X0YQV2"/>
<comment type="similarity">
    <text evidence="2">Belongs to the bacterial sugar transferase family.</text>
</comment>
<evidence type="ECO:0000256" key="3">
    <source>
        <dbReference type="ARBA" id="ARBA00022679"/>
    </source>
</evidence>
<dbReference type="Pfam" id="PF02397">
    <property type="entry name" value="Bac_transf"/>
    <property type="match status" value="1"/>
</dbReference>
<accession>A0A9X0YQV2</accession>
<protein>
    <submittedName>
        <fullName evidence="9">Exopolysaccharide biosynthesis polyprenyl glycosylphosphotransferase</fullName>
    </submittedName>
</protein>
<dbReference type="InterPro" id="IPR003362">
    <property type="entry name" value="Bact_transf"/>
</dbReference>
<dbReference type="Proteomes" id="UP001138672">
    <property type="component" value="Unassembled WGS sequence"/>
</dbReference>
<dbReference type="PROSITE" id="PS51257">
    <property type="entry name" value="PROKAR_LIPOPROTEIN"/>
    <property type="match status" value="1"/>
</dbReference>
<gene>
    <name evidence="9" type="ORF">J2Z56_003260</name>
    <name evidence="10" type="ORF">J2Z57_003207</name>
</gene>
<proteinExistence type="inferred from homology"/>
<evidence type="ECO:0000313" key="12">
    <source>
        <dbReference type="Proteomes" id="UP001231587"/>
    </source>
</evidence>
<dbReference type="RefSeq" id="WP_057781951.1">
    <property type="nucleotide sequence ID" value="NZ_JAGGJQ010000010.1"/>
</dbReference>
<feature type="transmembrane region" description="Helical" evidence="7">
    <location>
        <begin position="275"/>
        <end position="302"/>
    </location>
</feature>
<dbReference type="PANTHER" id="PTHR30576">
    <property type="entry name" value="COLANIC BIOSYNTHESIS UDP-GLUCOSE LIPID CARRIER TRANSFERASE"/>
    <property type="match status" value="1"/>
</dbReference>
<feature type="transmembrane region" description="Helical" evidence="7">
    <location>
        <begin position="109"/>
        <end position="132"/>
    </location>
</feature>
<dbReference type="GO" id="GO:0089702">
    <property type="term" value="F:undecaprenyl-phosphate glucose phosphotransferase activity"/>
    <property type="evidence" value="ECO:0007669"/>
    <property type="project" value="TreeGrafter"/>
</dbReference>
<organism evidence="9 11">
    <name type="scientific">Formosa algae</name>
    <dbReference type="NCBI Taxonomy" id="225843"/>
    <lineage>
        <taxon>Bacteria</taxon>
        <taxon>Pseudomonadati</taxon>
        <taxon>Bacteroidota</taxon>
        <taxon>Flavobacteriia</taxon>
        <taxon>Flavobacteriales</taxon>
        <taxon>Flavobacteriaceae</taxon>
        <taxon>Formosa</taxon>
    </lineage>
</organism>
<evidence type="ECO:0000313" key="11">
    <source>
        <dbReference type="Proteomes" id="UP001138672"/>
    </source>
</evidence>